<dbReference type="SUPFAM" id="SSF52096">
    <property type="entry name" value="ClpP/crotonase"/>
    <property type="match status" value="1"/>
</dbReference>
<dbReference type="InterPro" id="IPR002142">
    <property type="entry name" value="Peptidase_S49"/>
</dbReference>
<dbReference type="PANTHER" id="PTHR42987:SF4">
    <property type="entry name" value="PROTEASE SOHB-RELATED"/>
    <property type="match status" value="1"/>
</dbReference>
<keyword evidence="4" id="KW-0720">Serine protease</keyword>
<keyword evidence="2" id="KW-0645">Protease</keyword>
<gene>
    <name evidence="6" type="primary">sppA</name>
    <name evidence="6" type="ORF">DRO07_00905</name>
</gene>
<evidence type="ECO:0000256" key="2">
    <source>
        <dbReference type="ARBA" id="ARBA00022670"/>
    </source>
</evidence>
<evidence type="ECO:0000256" key="3">
    <source>
        <dbReference type="ARBA" id="ARBA00022801"/>
    </source>
</evidence>
<dbReference type="GO" id="GO:0008236">
    <property type="term" value="F:serine-type peptidase activity"/>
    <property type="evidence" value="ECO:0007669"/>
    <property type="project" value="UniProtKB-KW"/>
</dbReference>
<proteinExistence type="inferred from homology"/>
<dbReference type="NCBIfam" id="TIGR00706">
    <property type="entry name" value="SppA_dom"/>
    <property type="match status" value="1"/>
</dbReference>
<dbReference type="Pfam" id="PF01343">
    <property type="entry name" value="Peptidase_S49"/>
    <property type="match status" value="1"/>
</dbReference>
<organism evidence="6 7">
    <name type="scientific">Candidatus Iainarchaeum sp</name>
    <dbReference type="NCBI Taxonomy" id="3101447"/>
    <lineage>
        <taxon>Archaea</taxon>
        <taxon>Candidatus Iainarchaeota</taxon>
        <taxon>Candidatus Iainarchaeia</taxon>
        <taxon>Candidatus Iainarchaeales</taxon>
        <taxon>Candidatus Iainarchaeaceae</taxon>
        <taxon>Candidatus Iainarchaeum</taxon>
    </lineage>
</organism>
<dbReference type="CDD" id="cd07023">
    <property type="entry name" value="S49_Sppa_N_C"/>
    <property type="match status" value="1"/>
</dbReference>
<reference evidence="6 7" key="1">
    <citation type="submission" date="2018-06" db="EMBL/GenBank/DDBJ databases">
        <title>Extensive metabolic versatility and redundancy in microbially diverse, dynamic hydrothermal sediments.</title>
        <authorList>
            <person name="Dombrowski N."/>
            <person name="Teske A."/>
            <person name="Baker B.J."/>
        </authorList>
    </citation>
    <scope>NUCLEOTIDE SEQUENCE [LARGE SCALE GENOMIC DNA]</scope>
    <source>
        <strain evidence="6">B9_G13</strain>
    </source>
</reference>
<dbReference type="GO" id="GO:0006508">
    <property type="term" value="P:proteolysis"/>
    <property type="evidence" value="ECO:0007669"/>
    <property type="project" value="UniProtKB-KW"/>
</dbReference>
<feature type="domain" description="Peptidase S49" evidence="5">
    <location>
        <begin position="109"/>
        <end position="260"/>
    </location>
</feature>
<comment type="caution">
    <text evidence="6">The sequence shown here is derived from an EMBL/GenBank/DDBJ whole genome shotgun (WGS) entry which is preliminary data.</text>
</comment>
<dbReference type="EMBL" id="QMWO01000019">
    <property type="protein sequence ID" value="RLG70146.1"/>
    <property type="molecule type" value="Genomic_DNA"/>
</dbReference>
<evidence type="ECO:0000313" key="7">
    <source>
        <dbReference type="Proteomes" id="UP000277633"/>
    </source>
</evidence>
<sequence>MVTMSIKKVLLVIVIALFFLLFLGILFSLLIEPSSAKSIPFLFGQVAIIEINGEIVSDKTTLINTNAFDIVDLLDRAEKDPGVAAILLEINSPGGSVVATKQIVEKIRTLKKPTVAWISDIGTSGAYYIASACDLVIADEDSITGSIGVISIVPNLSELLDKLGIRITVLKEGKYKDMGSIFSEMSDEEKTMIKSMLNQVYENFKKNVLEFRKGKIDAKKFEKIADGRLLTGKQALAYGLIDETGSREYAIKRAGELAGITNPGVKRYAIKPESFYSLFSNAGQAFGSGFKQALIQQHFTIG</sequence>
<accession>A0A497JJN0</accession>
<dbReference type="InterPro" id="IPR029045">
    <property type="entry name" value="ClpP/crotonase-like_dom_sf"/>
</dbReference>
<dbReference type="Gene3D" id="3.90.226.10">
    <property type="entry name" value="2-enoyl-CoA Hydratase, Chain A, domain 1"/>
    <property type="match status" value="2"/>
</dbReference>
<evidence type="ECO:0000313" key="6">
    <source>
        <dbReference type="EMBL" id="RLG70146.1"/>
    </source>
</evidence>
<dbReference type="PANTHER" id="PTHR42987">
    <property type="entry name" value="PEPTIDASE S49"/>
    <property type="match status" value="1"/>
</dbReference>
<evidence type="ECO:0000256" key="1">
    <source>
        <dbReference type="ARBA" id="ARBA00008683"/>
    </source>
</evidence>
<dbReference type="AlphaFoldDB" id="A0A497JJN0"/>
<dbReference type="InterPro" id="IPR047272">
    <property type="entry name" value="S49_SppA_C"/>
</dbReference>
<name>A0A497JJN0_9ARCH</name>
<dbReference type="Proteomes" id="UP000277633">
    <property type="component" value="Unassembled WGS sequence"/>
</dbReference>
<dbReference type="InterPro" id="IPR004635">
    <property type="entry name" value="Pept_S49_SppA"/>
</dbReference>
<keyword evidence="3" id="KW-0378">Hydrolase</keyword>
<evidence type="ECO:0000259" key="5">
    <source>
        <dbReference type="Pfam" id="PF01343"/>
    </source>
</evidence>
<comment type="similarity">
    <text evidence="1">Belongs to the peptidase S49 family.</text>
</comment>
<protein>
    <submittedName>
        <fullName evidence="6">Signal peptide peptidase SppA</fullName>
    </submittedName>
</protein>
<evidence type="ECO:0000256" key="4">
    <source>
        <dbReference type="ARBA" id="ARBA00022825"/>
    </source>
</evidence>